<accession>A0A392TU59</accession>
<reference evidence="2 3" key="1">
    <citation type="journal article" date="2018" name="Front. Plant Sci.">
        <title>Red Clover (Trifolium pratense) and Zigzag Clover (T. medium) - A Picture of Genomic Similarities and Differences.</title>
        <authorList>
            <person name="Dluhosova J."/>
            <person name="Istvanek J."/>
            <person name="Nedelnik J."/>
            <person name="Repkova J."/>
        </authorList>
    </citation>
    <scope>NUCLEOTIDE SEQUENCE [LARGE SCALE GENOMIC DNA]</scope>
    <source>
        <strain evidence="3">cv. 10/8</strain>
        <tissue evidence="2">Leaf</tissue>
    </source>
</reference>
<sequence length="29" mass="3132">MDIVLEQAETQVSNKSLQDQQSASLAPSN</sequence>
<evidence type="ECO:0000313" key="2">
    <source>
        <dbReference type="EMBL" id="MCI64602.1"/>
    </source>
</evidence>
<organism evidence="2 3">
    <name type="scientific">Trifolium medium</name>
    <dbReference type="NCBI Taxonomy" id="97028"/>
    <lineage>
        <taxon>Eukaryota</taxon>
        <taxon>Viridiplantae</taxon>
        <taxon>Streptophyta</taxon>
        <taxon>Embryophyta</taxon>
        <taxon>Tracheophyta</taxon>
        <taxon>Spermatophyta</taxon>
        <taxon>Magnoliopsida</taxon>
        <taxon>eudicotyledons</taxon>
        <taxon>Gunneridae</taxon>
        <taxon>Pentapetalae</taxon>
        <taxon>rosids</taxon>
        <taxon>fabids</taxon>
        <taxon>Fabales</taxon>
        <taxon>Fabaceae</taxon>
        <taxon>Papilionoideae</taxon>
        <taxon>50 kb inversion clade</taxon>
        <taxon>NPAAA clade</taxon>
        <taxon>Hologalegina</taxon>
        <taxon>IRL clade</taxon>
        <taxon>Trifolieae</taxon>
        <taxon>Trifolium</taxon>
    </lineage>
</organism>
<dbReference type="Proteomes" id="UP000265520">
    <property type="component" value="Unassembled WGS sequence"/>
</dbReference>
<feature type="region of interest" description="Disordered" evidence="1">
    <location>
        <begin position="1"/>
        <end position="29"/>
    </location>
</feature>
<keyword evidence="3" id="KW-1185">Reference proteome</keyword>
<dbReference type="EMBL" id="LXQA010659490">
    <property type="protein sequence ID" value="MCI64602.1"/>
    <property type="molecule type" value="Genomic_DNA"/>
</dbReference>
<name>A0A392TU59_9FABA</name>
<feature type="compositionally biased region" description="Polar residues" evidence="1">
    <location>
        <begin position="8"/>
        <end position="29"/>
    </location>
</feature>
<proteinExistence type="predicted"/>
<comment type="caution">
    <text evidence="2">The sequence shown here is derived from an EMBL/GenBank/DDBJ whole genome shotgun (WGS) entry which is preliminary data.</text>
</comment>
<protein>
    <submittedName>
        <fullName evidence="2">Uncharacterized protein</fullName>
    </submittedName>
</protein>
<evidence type="ECO:0000313" key="3">
    <source>
        <dbReference type="Proteomes" id="UP000265520"/>
    </source>
</evidence>
<dbReference type="AlphaFoldDB" id="A0A392TU59"/>
<evidence type="ECO:0000256" key="1">
    <source>
        <dbReference type="SAM" id="MobiDB-lite"/>
    </source>
</evidence>
<feature type="non-terminal residue" evidence="2">
    <location>
        <position position="29"/>
    </location>
</feature>